<keyword evidence="2" id="KW-0328">Glycosyltransferase</keyword>
<feature type="transmembrane region" description="Helical" evidence="4">
    <location>
        <begin position="7"/>
        <end position="26"/>
    </location>
</feature>
<proteinExistence type="inferred from homology"/>
<dbReference type="RefSeq" id="WP_274259778.1">
    <property type="nucleotide sequence ID" value="NZ_CP117884.1"/>
</dbReference>
<comment type="similarity">
    <text evidence="1">Belongs to the glycosyltransferase 2 family.</text>
</comment>
<evidence type="ECO:0000256" key="3">
    <source>
        <dbReference type="ARBA" id="ARBA00022679"/>
    </source>
</evidence>
<dbReference type="EMBL" id="CP117884">
    <property type="protein sequence ID" value="WDF82371.1"/>
    <property type="molecule type" value="Genomic_DNA"/>
</dbReference>
<evidence type="ECO:0000256" key="2">
    <source>
        <dbReference type="ARBA" id="ARBA00022676"/>
    </source>
</evidence>
<keyword evidence="6" id="KW-1185">Reference proteome</keyword>
<dbReference type="Proteomes" id="UP001220377">
    <property type="component" value="Chromosome"/>
</dbReference>
<keyword evidence="3" id="KW-0808">Transferase</keyword>
<evidence type="ECO:0000256" key="1">
    <source>
        <dbReference type="ARBA" id="ARBA00006739"/>
    </source>
</evidence>
<dbReference type="PANTHER" id="PTHR43630">
    <property type="entry name" value="POLY-BETA-1,6-N-ACETYL-D-GLUCOSAMINE SYNTHASE"/>
    <property type="match status" value="1"/>
</dbReference>
<feature type="transmembrane region" description="Helical" evidence="4">
    <location>
        <begin position="419"/>
        <end position="442"/>
    </location>
</feature>
<feature type="transmembrane region" description="Helical" evidence="4">
    <location>
        <begin position="346"/>
        <end position="364"/>
    </location>
</feature>
<organism evidence="5 6">
    <name type="scientific">Lacticaseibacillus pabuli</name>
    <dbReference type="NCBI Taxonomy" id="3025672"/>
    <lineage>
        <taxon>Bacteria</taxon>
        <taxon>Bacillati</taxon>
        <taxon>Bacillota</taxon>
        <taxon>Bacilli</taxon>
        <taxon>Lactobacillales</taxon>
        <taxon>Lactobacillaceae</taxon>
        <taxon>Lacticaseibacillus</taxon>
    </lineage>
</organism>
<accession>A0ABY7WTQ9</accession>
<dbReference type="Gene3D" id="3.90.550.10">
    <property type="entry name" value="Spore Coat Polysaccharide Biosynthesis Protein SpsA, Chain A"/>
    <property type="match status" value="1"/>
</dbReference>
<keyword evidence="4" id="KW-1133">Transmembrane helix</keyword>
<name>A0ABY7WTQ9_9LACO</name>
<protein>
    <submittedName>
        <fullName evidence="5">Glycosyltransferase family 2 protein</fullName>
    </submittedName>
</protein>
<evidence type="ECO:0000313" key="5">
    <source>
        <dbReference type="EMBL" id="WDF82371.1"/>
    </source>
</evidence>
<evidence type="ECO:0000313" key="6">
    <source>
        <dbReference type="Proteomes" id="UP001220377"/>
    </source>
</evidence>
<gene>
    <name evidence="5" type="ORF">PQ472_10835</name>
</gene>
<dbReference type="Pfam" id="PF13641">
    <property type="entry name" value="Glyco_tranf_2_3"/>
    <property type="match status" value="1"/>
</dbReference>
<dbReference type="PANTHER" id="PTHR43630:SF1">
    <property type="entry name" value="POLY-BETA-1,6-N-ACETYL-D-GLUCOSAMINE SYNTHASE"/>
    <property type="match status" value="1"/>
</dbReference>
<sequence>MKRKINLVIPIVLLIAAVLLTIELTLPNIANPVFSTLGWILTVWVYAQSFYFIFFSLFGYAPAKRNYKIIPDQTKFLIMVPAHNEQAVIETTIENLNAINYDKNLYDIYIVCDNCSDDTIKIVAATGTKYIDTSLGEFERKSVGKPGGLQYAIDKLESEGKFSTYDLTVILDADNLVDRNFLQELNSQYIGKDHPEAIQAYLDSKNVDTFLALGYAQSYWTMNRFFQLAKYRLHLPNSIGGTGYAVQNKWLQNNGSFVSESLTEDLEMEIRIVESGGRVLWNHFTRIYDEKPVKLKASLVQRTRWSKGHWYVAFHNFGRLWKLFLPSFNWKYMDQLSYLFSMRQNFLFIYLFIAAIINLARGIIQAQPISMLIGYVFQPISSSIVPSTTLNLIILLYGFIPYIAGYLMDSRRSANPFAVLKSVAAIIWFSITYVISQIAGFFTFQNQSVWSHTQHSINTISKRKKADAADIPEP</sequence>
<dbReference type="SUPFAM" id="SSF53448">
    <property type="entry name" value="Nucleotide-diphospho-sugar transferases"/>
    <property type="match status" value="1"/>
</dbReference>
<evidence type="ECO:0000256" key="4">
    <source>
        <dbReference type="SAM" id="Phobius"/>
    </source>
</evidence>
<feature type="transmembrane region" description="Helical" evidence="4">
    <location>
        <begin position="384"/>
        <end position="407"/>
    </location>
</feature>
<feature type="transmembrane region" description="Helical" evidence="4">
    <location>
        <begin position="38"/>
        <end position="61"/>
    </location>
</feature>
<keyword evidence="4" id="KW-0812">Transmembrane</keyword>
<dbReference type="CDD" id="cd06438">
    <property type="entry name" value="EpsO_like"/>
    <property type="match status" value="1"/>
</dbReference>
<reference evidence="5 6" key="1">
    <citation type="submission" date="2023-02" db="EMBL/GenBank/DDBJ databases">
        <title>Genome sequence of Lacticaseibacillus sp. KACC 23028.</title>
        <authorList>
            <person name="Kim S."/>
            <person name="Heo J."/>
            <person name="Kwon S.-W."/>
        </authorList>
    </citation>
    <scope>NUCLEOTIDE SEQUENCE [LARGE SCALE GENOMIC DNA]</scope>
    <source>
        <strain evidence="5 6">KACC 23028</strain>
    </source>
</reference>
<dbReference type="InterPro" id="IPR029044">
    <property type="entry name" value="Nucleotide-diphossugar_trans"/>
</dbReference>
<keyword evidence="4" id="KW-0472">Membrane</keyword>